<reference evidence="1" key="1">
    <citation type="submission" date="2019-03" db="EMBL/GenBank/DDBJ databases">
        <authorList>
            <person name="Mank J."/>
            <person name="Almeida P."/>
        </authorList>
    </citation>
    <scope>NUCLEOTIDE SEQUENCE</scope>
    <source>
        <strain evidence="1">78183</strain>
    </source>
</reference>
<proteinExistence type="predicted"/>
<dbReference type="EMBL" id="CAADRP010001552">
    <property type="protein sequence ID" value="VFU40814.1"/>
    <property type="molecule type" value="Genomic_DNA"/>
</dbReference>
<evidence type="ECO:0000313" key="1">
    <source>
        <dbReference type="EMBL" id="VFU40814.1"/>
    </source>
</evidence>
<protein>
    <recommendedName>
        <fullName evidence="2">BTB domain-containing protein</fullName>
    </recommendedName>
</protein>
<name>A0A6N2LI25_SALVM</name>
<gene>
    <name evidence="1" type="ORF">SVIM_LOCUS236999</name>
</gene>
<sequence>MASPDVDSPWLCSASEFFGGCFNIQMEEVKSSNNVNVLEAPTSFVSDARYIPKPPPYPSTTSTTTSHCKRISASCSVPKETKDTWDRLFKEEYGSDVYIITDSNSYIPVHCNVLILHHPYLGVSCNSQKLKMELDTSAFLVYLVKLSMCSFVLVYSSCECDAFSLNASCYILYETDSNGNVSLSAFSLF</sequence>
<evidence type="ECO:0008006" key="2">
    <source>
        <dbReference type="Google" id="ProtNLM"/>
    </source>
</evidence>
<dbReference type="AlphaFoldDB" id="A0A6N2LI25"/>
<organism evidence="1">
    <name type="scientific">Salix viminalis</name>
    <name type="common">Common osier</name>
    <name type="synonym">Basket willow</name>
    <dbReference type="NCBI Taxonomy" id="40686"/>
    <lineage>
        <taxon>Eukaryota</taxon>
        <taxon>Viridiplantae</taxon>
        <taxon>Streptophyta</taxon>
        <taxon>Embryophyta</taxon>
        <taxon>Tracheophyta</taxon>
        <taxon>Spermatophyta</taxon>
        <taxon>Magnoliopsida</taxon>
        <taxon>eudicotyledons</taxon>
        <taxon>Gunneridae</taxon>
        <taxon>Pentapetalae</taxon>
        <taxon>rosids</taxon>
        <taxon>fabids</taxon>
        <taxon>Malpighiales</taxon>
        <taxon>Salicaceae</taxon>
        <taxon>Saliceae</taxon>
        <taxon>Salix</taxon>
    </lineage>
</organism>
<accession>A0A6N2LI25</accession>